<feature type="compositionally biased region" description="Polar residues" evidence="2">
    <location>
        <begin position="1"/>
        <end position="18"/>
    </location>
</feature>
<evidence type="ECO:0000256" key="2">
    <source>
        <dbReference type="SAM" id="MobiDB-lite"/>
    </source>
</evidence>
<sequence length="269" mass="30074">MQYPNPYSHNGHQTQQPHVSAHHPRQSSSSSKSHPSAYPQQTQVLSGYPLDSTLSNGIIGNHTSNPLQPSPFSNHPQHGTSSAMDMRRPYYPPPPAPPPAPVNQPDTYYPSHHHSSGPSPQYAINSHPHIEPQTLHTHSGPQQFIPTPSQTYQVYSNTMPSNPRSRSTIEPYYHMSPNPQHTSQGSTSPTVPRSAHASPSTNPALIGDRFPCELCERSFTRSHDRRRHYETVHATTPVLHRCRFCGKDFSRADSLKRHIDNGCDEMSHK</sequence>
<evidence type="ECO:0000256" key="1">
    <source>
        <dbReference type="PROSITE-ProRule" id="PRU00042"/>
    </source>
</evidence>
<evidence type="ECO:0000313" key="4">
    <source>
        <dbReference type="EMBL" id="KAG1806147.1"/>
    </source>
</evidence>
<reference evidence="4" key="1">
    <citation type="journal article" date="2020" name="New Phytol.">
        <title>Comparative genomics reveals dynamic genome evolution in host specialist ectomycorrhizal fungi.</title>
        <authorList>
            <person name="Lofgren L.A."/>
            <person name="Nguyen N.H."/>
            <person name="Vilgalys R."/>
            <person name="Ruytinx J."/>
            <person name="Liao H.L."/>
            <person name="Branco S."/>
            <person name="Kuo A."/>
            <person name="LaButti K."/>
            <person name="Lipzen A."/>
            <person name="Andreopoulos W."/>
            <person name="Pangilinan J."/>
            <person name="Riley R."/>
            <person name="Hundley H."/>
            <person name="Na H."/>
            <person name="Barry K."/>
            <person name="Grigoriev I.V."/>
            <person name="Stajich J.E."/>
            <person name="Kennedy P.G."/>
        </authorList>
    </citation>
    <scope>NUCLEOTIDE SEQUENCE</scope>
    <source>
        <strain evidence="4">MN1</strain>
    </source>
</reference>
<dbReference type="EMBL" id="JABBWG010000048">
    <property type="protein sequence ID" value="KAG1806147.1"/>
    <property type="molecule type" value="Genomic_DNA"/>
</dbReference>
<organism evidence="4 5">
    <name type="scientific">Suillus subaureus</name>
    <dbReference type="NCBI Taxonomy" id="48587"/>
    <lineage>
        <taxon>Eukaryota</taxon>
        <taxon>Fungi</taxon>
        <taxon>Dikarya</taxon>
        <taxon>Basidiomycota</taxon>
        <taxon>Agaricomycotina</taxon>
        <taxon>Agaricomycetes</taxon>
        <taxon>Agaricomycetidae</taxon>
        <taxon>Boletales</taxon>
        <taxon>Suillineae</taxon>
        <taxon>Suillaceae</taxon>
        <taxon>Suillus</taxon>
    </lineage>
</organism>
<dbReference type="InterPro" id="IPR036236">
    <property type="entry name" value="Znf_C2H2_sf"/>
</dbReference>
<dbReference type="RefSeq" id="XP_041187668.1">
    <property type="nucleotide sequence ID" value="XM_041341071.1"/>
</dbReference>
<gene>
    <name evidence="4" type="ORF">BJ212DRAFT_1486065</name>
</gene>
<evidence type="ECO:0000259" key="3">
    <source>
        <dbReference type="PROSITE" id="PS50157"/>
    </source>
</evidence>
<dbReference type="PROSITE" id="PS50157">
    <property type="entry name" value="ZINC_FINGER_C2H2_2"/>
    <property type="match status" value="2"/>
</dbReference>
<dbReference type="InterPro" id="IPR013087">
    <property type="entry name" value="Znf_C2H2_type"/>
</dbReference>
<accession>A0A9P7DYE7</accession>
<dbReference type="Pfam" id="PF00096">
    <property type="entry name" value="zf-C2H2"/>
    <property type="match status" value="2"/>
</dbReference>
<dbReference type="AlphaFoldDB" id="A0A9P7DYE7"/>
<feature type="domain" description="C2H2-type" evidence="3">
    <location>
        <begin position="210"/>
        <end position="234"/>
    </location>
</feature>
<dbReference type="GeneID" id="64635087"/>
<feature type="region of interest" description="Disordered" evidence="2">
    <location>
        <begin position="1"/>
        <end position="204"/>
    </location>
</feature>
<feature type="compositionally biased region" description="Pro residues" evidence="2">
    <location>
        <begin position="90"/>
        <end position="102"/>
    </location>
</feature>
<dbReference type="SUPFAM" id="SSF57667">
    <property type="entry name" value="beta-beta-alpha zinc fingers"/>
    <property type="match status" value="1"/>
</dbReference>
<evidence type="ECO:0000313" key="5">
    <source>
        <dbReference type="Proteomes" id="UP000807769"/>
    </source>
</evidence>
<dbReference type="SMART" id="SM00355">
    <property type="entry name" value="ZnF_C2H2"/>
    <property type="match status" value="2"/>
</dbReference>
<keyword evidence="1" id="KW-0479">Metal-binding</keyword>
<dbReference type="Proteomes" id="UP000807769">
    <property type="component" value="Unassembled WGS sequence"/>
</dbReference>
<proteinExistence type="predicted"/>
<feature type="compositionally biased region" description="Polar residues" evidence="2">
    <location>
        <begin position="52"/>
        <end position="83"/>
    </location>
</feature>
<name>A0A9P7DYE7_9AGAM</name>
<keyword evidence="1" id="KW-0863">Zinc-finger</keyword>
<feature type="compositionally biased region" description="Polar residues" evidence="2">
    <location>
        <begin position="134"/>
        <end position="168"/>
    </location>
</feature>
<protein>
    <recommendedName>
        <fullName evidence="3">C2H2-type domain-containing protein</fullName>
    </recommendedName>
</protein>
<dbReference type="OrthoDB" id="8922241at2759"/>
<feature type="compositionally biased region" description="Polar residues" evidence="2">
    <location>
        <begin position="177"/>
        <end position="203"/>
    </location>
</feature>
<dbReference type="GO" id="GO:0008270">
    <property type="term" value="F:zinc ion binding"/>
    <property type="evidence" value="ECO:0007669"/>
    <property type="project" value="UniProtKB-KW"/>
</dbReference>
<keyword evidence="1" id="KW-0862">Zinc</keyword>
<comment type="caution">
    <text evidence="4">The sequence shown here is derived from an EMBL/GenBank/DDBJ whole genome shotgun (WGS) entry which is preliminary data.</text>
</comment>
<dbReference type="PROSITE" id="PS00028">
    <property type="entry name" value="ZINC_FINGER_C2H2_1"/>
    <property type="match status" value="1"/>
</dbReference>
<feature type="domain" description="C2H2-type" evidence="3">
    <location>
        <begin position="240"/>
        <end position="269"/>
    </location>
</feature>
<dbReference type="Gene3D" id="3.30.160.60">
    <property type="entry name" value="Classic Zinc Finger"/>
    <property type="match status" value="2"/>
</dbReference>
<feature type="compositionally biased region" description="Low complexity" evidence="2">
    <location>
        <begin position="26"/>
        <end position="37"/>
    </location>
</feature>
<keyword evidence="5" id="KW-1185">Reference proteome</keyword>